<dbReference type="InterPro" id="IPR028082">
    <property type="entry name" value="Peripla_BP_I"/>
</dbReference>
<dbReference type="Pfam" id="PF00356">
    <property type="entry name" value="LacI"/>
    <property type="match status" value="1"/>
</dbReference>
<proteinExistence type="predicted"/>
<dbReference type="CDD" id="cd01392">
    <property type="entry name" value="HTH_LacI"/>
    <property type="match status" value="1"/>
</dbReference>
<dbReference type="PANTHER" id="PTHR30146">
    <property type="entry name" value="LACI-RELATED TRANSCRIPTIONAL REPRESSOR"/>
    <property type="match status" value="1"/>
</dbReference>
<evidence type="ECO:0000256" key="3">
    <source>
        <dbReference type="ARBA" id="ARBA00023163"/>
    </source>
</evidence>
<organism evidence="5 6">
    <name type="scientific">Roseiterribacter gracilis</name>
    <dbReference type="NCBI Taxonomy" id="2812848"/>
    <lineage>
        <taxon>Bacteria</taxon>
        <taxon>Pseudomonadati</taxon>
        <taxon>Pseudomonadota</taxon>
        <taxon>Alphaproteobacteria</taxon>
        <taxon>Rhodospirillales</taxon>
        <taxon>Roseiterribacteraceae</taxon>
        <taxon>Roseiterribacter</taxon>
    </lineage>
</organism>
<accession>A0A8S8X7B2</accession>
<keyword evidence="3" id="KW-0804">Transcription</keyword>
<sequence length="330" mass="36497">MARLAKVSKKTVSRVINDSPFVRGETRERITAIMSELGYTPDPQARGLAFRRSFLIGLVYDNPSSQYVIDMQQGILDAVRELGFELIVHPCNRRQPNFLAEVRSFVERQKLFGVVLPPSVSEDEELNKALIEVGCPYTRIASISLDEPARMVVTHDHRGAAEAARHLADLGHRRIAFISGPDMFRSSHERRRGFAQGLADRGLKLQPKYIKEGAYTFESGIACAKKLLAMDAPPTAIFAGNDEMAAGVYRAAREAGLEIPRDLSVVGFDDSAICSKVWPPLTSVLLPIREMGRIAATKLLVEGGLRERIEHPEVSPTLVVRQSTAAHREA</sequence>
<dbReference type="InterPro" id="IPR046335">
    <property type="entry name" value="LacI/GalR-like_sensor"/>
</dbReference>
<dbReference type="Proteomes" id="UP000681075">
    <property type="component" value="Unassembled WGS sequence"/>
</dbReference>
<evidence type="ECO:0000313" key="6">
    <source>
        <dbReference type="Proteomes" id="UP000681075"/>
    </source>
</evidence>
<evidence type="ECO:0000256" key="1">
    <source>
        <dbReference type="ARBA" id="ARBA00023015"/>
    </source>
</evidence>
<keyword evidence="1" id="KW-0805">Transcription regulation</keyword>
<comment type="caution">
    <text evidence="5">The sequence shown here is derived from an EMBL/GenBank/DDBJ whole genome shotgun (WGS) entry which is preliminary data.</text>
</comment>
<gene>
    <name evidence="5" type="ORF">TMPK1_13000</name>
</gene>
<evidence type="ECO:0000313" key="5">
    <source>
        <dbReference type="EMBL" id="GIL39063.1"/>
    </source>
</evidence>
<keyword evidence="2" id="KW-0238">DNA-binding</keyword>
<dbReference type="Pfam" id="PF13377">
    <property type="entry name" value="Peripla_BP_3"/>
    <property type="match status" value="1"/>
</dbReference>
<dbReference type="SUPFAM" id="SSF47413">
    <property type="entry name" value="lambda repressor-like DNA-binding domains"/>
    <property type="match status" value="1"/>
</dbReference>
<dbReference type="InterPro" id="IPR000843">
    <property type="entry name" value="HTH_LacI"/>
</dbReference>
<dbReference type="GO" id="GO:0003700">
    <property type="term" value="F:DNA-binding transcription factor activity"/>
    <property type="evidence" value="ECO:0007669"/>
    <property type="project" value="TreeGrafter"/>
</dbReference>
<dbReference type="CDD" id="cd01545">
    <property type="entry name" value="PBP1_SalR"/>
    <property type="match status" value="1"/>
</dbReference>
<name>A0A8S8X7B2_9PROT</name>
<dbReference type="GO" id="GO:0000976">
    <property type="term" value="F:transcription cis-regulatory region binding"/>
    <property type="evidence" value="ECO:0007669"/>
    <property type="project" value="TreeGrafter"/>
</dbReference>
<evidence type="ECO:0000256" key="2">
    <source>
        <dbReference type="ARBA" id="ARBA00023125"/>
    </source>
</evidence>
<protein>
    <submittedName>
        <fullName evidence="5">LacI family transcriptional regulator</fullName>
    </submittedName>
</protein>
<dbReference type="PROSITE" id="PS50932">
    <property type="entry name" value="HTH_LACI_2"/>
    <property type="match status" value="1"/>
</dbReference>
<dbReference type="PANTHER" id="PTHR30146:SF153">
    <property type="entry name" value="LACTOSE OPERON REPRESSOR"/>
    <property type="match status" value="1"/>
</dbReference>
<reference evidence="5" key="1">
    <citation type="submission" date="2021-02" db="EMBL/GenBank/DDBJ databases">
        <title>Genome sequence of Rhodospirillales sp. strain TMPK1 isolated from soil.</title>
        <authorList>
            <person name="Nakai R."/>
            <person name="Kusada H."/>
            <person name="Tamaki H."/>
        </authorList>
    </citation>
    <scope>NUCLEOTIDE SEQUENCE</scope>
    <source>
        <strain evidence="5">TMPK1</strain>
    </source>
</reference>
<dbReference type="Gene3D" id="1.10.260.40">
    <property type="entry name" value="lambda repressor-like DNA-binding domains"/>
    <property type="match status" value="1"/>
</dbReference>
<dbReference type="Gene3D" id="3.40.50.2300">
    <property type="match status" value="2"/>
</dbReference>
<feature type="domain" description="HTH lacI-type" evidence="4">
    <location>
        <begin position="1"/>
        <end position="50"/>
    </location>
</feature>
<dbReference type="AlphaFoldDB" id="A0A8S8X7B2"/>
<dbReference type="EMBL" id="BOPV01000001">
    <property type="protein sequence ID" value="GIL39063.1"/>
    <property type="molecule type" value="Genomic_DNA"/>
</dbReference>
<keyword evidence="6" id="KW-1185">Reference proteome</keyword>
<dbReference type="SUPFAM" id="SSF53822">
    <property type="entry name" value="Periplasmic binding protein-like I"/>
    <property type="match status" value="1"/>
</dbReference>
<dbReference type="InterPro" id="IPR010982">
    <property type="entry name" value="Lambda_DNA-bd_dom_sf"/>
</dbReference>
<evidence type="ECO:0000259" key="4">
    <source>
        <dbReference type="PROSITE" id="PS50932"/>
    </source>
</evidence>
<dbReference type="SMART" id="SM00354">
    <property type="entry name" value="HTH_LACI"/>
    <property type="match status" value="1"/>
</dbReference>